<accession>A0A6L6IWG5</accession>
<dbReference type="AlphaFoldDB" id="A0A6L6IWG5"/>
<gene>
    <name evidence="1" type="ORF">GL284_11320</name>
</gene>
<evidence type="ECO:0000313" key="2">
    <source>
        <dbReference type="Proteomes" id="UP000478740"/>
    </source>
</evidence>
<keyword evidence="2" id="KW-1185">Reference proteome</keyword>
<dbReference type="EMBL" id="WMII01000009">
    <property type="protein sequence ID" value="MTH64855.1"/>
    <property type="molecule type" value="Genomic_DNA"/>
</dbReference>
<protein>
    <submittedName>
        <fullName evidence="1">Uncharacterized protein</fullName>
    </submittedName>
</protein>
<reference evidence="1 2" key="1">
    <citation type="submission" date="2019-11" db="EMBL/GenBank/DDBJ databases">
        <authorList>
            <person name="Dong K."/>
        </authorList>
    </citation>
    <scope>NUCLEOTIDE SEQUENCE [LARGE SCALE GENOMIC DNA]</scope>
    <source>
        <strain evidence="1 2">DK608</strain>
    </source>
</reference>
<sequence length="79" mass="8728">MHAPKNLGPYDDRDNDCADAIEIAALELADQAEAAGWSRYEIWSALSALAVRILQADVETQAADEPIEAAIRKRVFRDD</sequence>
<organism evidence="1 2">
    <name type="scientific">Paracoccus shanxieyensis</name>
    <dbReference type="NCBI Taxonomy" id="2675752"/>
    <lineage>
        <taxon>Bacteria</taxon>
        <taxon>Pseudomonadati</taxon>
        <taxon>Pseudomonadota</taxon>
        <taxon>Alphaproteobacteria</taxon>
        <taxon>Rhodobacterales</taxon>
        <taxon>Paracoccaceae</taxon>
        <taxon>Paracoccus</taxon>
    </lineage>
</organism>
<comment type="caution">
    <text evidence="1">The sequence shown here is derived from an EMBL/GenBank/DDBJ whole genome shotgun (WGS) entry which is preliminary data.</text>
</comment>
<name>A0A6L6IWG5_9RHOB</name>
<dbReference type="Proteomes" id="UP000478740">
    <property type="component" value="Unassembled WGS sequence"/>
</dbReference>
<evidence type="ECO:0000313" key="1">
    <source>
        <dbReference type="EMBL" id="MTH64855.1"/>
    </source>
</evidence>
<dbReference type="RefSeq" id="WP_155044737.1">
    <property type="nucleotide sequence ID" value="NZ_WMIH01000009.1"/>
</dbReference>
<proteinExistence type="predicted"/>